<keyword evidence="3 14" id="KW-0812">Transmembrane</keyword>
<evidence type="ECO:0000313" key="19">
    <source>
        <dbReference type="EMBL" id="CAF3593331.1"/>
    </source>
</evidence>
<dbReference type="Proteomes" id="UP000663838">
    <property type="component" value="Unassembled WGS sequence"/>
</dbReference>
<dbReference type="InterPro" id="IPR036734">
    <property type="entry name" value="Neur_chan_lig-bd_sf"/>
</dbReference>
<dbReference type="Gene3D" id="1.20.58.390">
    <property type="entry name" value="Neurotransmitter-gated ion-channel transmembrane domain"/>
    <property type="match status" value="1"/>
</dbReference>
<feature type="domain" description="Neurotransmitter-gated ion-channel ligand-binding" evidence="16">
    <location>
        <begin position="76"/>
        <end position="276"/>
    </location>
</feature>
<dbReference type="Gene3D" id="2.70.170.10">
    <property type="entry name" value="Neurotransmitter-gated ion-channel ligand-binding domain"/>
    <property type="match status" value="1"/>
</dbReference>
<comment type="subcellular location">
    <subcellularLocation>
        <location evidence="13">Synaptic cell membrane</location>
        <topology evidence="13">Multi-pass membrane protein</topology>
    </subcellularLocation>
</comment>
<dbReference type="FunFam" id="1.20.58.390:FF:000043">
    <property type="entry name" value="AcetylCholine Receptor"/>
    <property type="match status" value="1"/>
</dbReference>
<sequence>MKTMNFNISIQLVLYLILCHWTYYVYSASSSSAFASSVKLMNRKSDSGLNSRKHKVSTTNGIDIDDDTTLQFNSDESRLRATLLESYVPEARPVMNTTTVTVVDVGLNIIQVMNLDEQNQVMTTNVQVTLKWQDEHLRWLPSDYNDQNRTVFSALEIWTPDIVLFNSADVAYSQRREYYLLTVHWNGTVEWVYPDVFRSYCDVVITYFPFDKQNCTLEIQSWSRPSDELLVRHQPQNVRQQSQYIRTEWQVYEIVVQNATMNRYLWLVFQIKMKRNYQFYVNHMIFPFSILSCLTLFVFWLPPDSGEKITLTITILLALTVFLQLISDYTPKASSNLPIIGIYFNVNLILVLISVVLTVVVLNFHYRGPKKSRVPRWCRRIVMGKIGCWLGFHFISDEQLLSQSNSTKTNVRRSTRRDNSNGEIRRGEKNTKTKLPLLPITTATKTTTNSSKTTANNNDDDNGTEETTQKSTQQHSLTHNIEQILLTMQTQFDPNSIDDEELKLSILREILECQRLLLTIHARRQNVQSQLLYDIYEEWKILAIIVDRICFIFYLISMLAASVIFFVREPILKRNG</sequence>
<dbReference type="FunFam" id="2.70.170.10:FF:000028">
    <property type="entry name" value="AcetylCholine Receptor"/>
    <property type="match status" value="1"/>
</dbReference>
<evidence type="ECO:0000313" key="21">
    <source>
        <dbReference type="EMBL" id="CAF4183916.1"/>
    </source>
</evidence>
<keyword evidence="8" id="KW-1015">Disulfide bond</keyword>
<dbReference type="PANTHER" id="PTHR18945">
    <property type="entry name" value="NEUROTRANSMITTER GATED ION CHANNEL"/>
    <property type="match status" value="1"/>
</dbReference>
<keyword evidence="5" id="KW-0770">Synapse</keyword>
<dbReference type="InterPro" id="IPR006029">
    <property type="entry name" value="Neurotrans-gated_channel_TM"/>
</dbReference>
<dbReference type="GO" id="GO:0004888">
    <property type="term" value="F:transmembrane signaling receptor activity"/>
    <property type="evidence" value="ECO:0007669"/>
    <property type="project" value="InterPro"/>
</dbReference>
<dbReference type="EMBL" id="CAJOBR010000627">
    <property type="protein sequence ID" value="CAF4530310.1"/>
    <property type="molecule type" value="Genomic_DNA"/>
</dbReference>
<keyword evidence="26" id="KW-1185">Reference proteome</keyword>
<evidence type="ECO:0000313" key="26">
    <source>
        <dbReference type="Proteomes" id="UP000663873"/>
    </source>
</evidence>
<evidence type="ECO:0000313" key="24">
    <source>
        <dbReference type="EMBL" id="CAF4530310.1"/>
    </source>
</evidence>
<dbReference type="PRINTS" id="PR00252">
    <property type="entry name" value="NRIONCHANNEL"/>
</dbReference>
<dbReference type="EMBL" id="CAJNYT010003706">
    <property type="protein sequence ID" value="CAF3593331.1"/>
    <property type="molecule type" value="Genomic_DNA"/>
</dbReference>
<dbReference type="CDD" id="cd18989">
    <property type="entry name" value="LGIC_ECD_cation"/>
    <property type="match status" value="1"/>
</dbReference>
<keyword evidence="6 14" id="KW-0406">Ion transport</keyword>
<evidence type="ECO:0000259" key="17">
    <source>
        <dbReference type="Pfam" id="PF02932"/>
    </source>
</evidence>
<evidence type="ECO:0000313" key="20">
    <source>
        <dbReference type="EMBL" id="CAF4098232.1"/>
    </source>
</evidence>
<feature type="transmembrane region" description="Helical" evidence="14">
    <location>
        <begin position="280"/>
        <end position="302"/>
    </location>
</feature>
<evidence type="ECO:0000256" key="1">
    <source>
        <dbReference type="ARBA" id="ARBA00022448"/>
    </source>
</evidence>
<feature type="transmembrane region" description="Helical" evidence="14">
    <location>
        <begin position="339"/>
        <end position="365"/>
    </location>
</feature>
<evidence type="ECO:0000256" key="13">
    <source>
        <dbReference type="ARBA" id="ARBA00034099"/>
    </source>
</evidence>
<keyword evidence="12 14" id="KW-0407">Ion channel</keyword>
<keyword evidence="11" id="KW-1071">Ligand-gated ion channel</keyword>
<keyword evidence="9" id="KW-0675">Receptor</keyword>
<dbReference type="Pfam" id="PF02932">
    <property type="entry name" value="Neur_chan_memb"/>
    <property type="match status" value="1"/>
</dbReference>
<comment type="caution">
    <text evidence="20">The sequence shown here is derived from an EMBL/GenBank/DDBJ whole genome shotgun (WGS) entry which is preliminary data.</text>
</comment>
<dbReference type="InterPro" id="IPR006202">
    <property type="entry name" value="Neur_chan_lig-bd"/>
</dbReference>
<evidence type="ECO:0000256" key="3">
    <source>
        <dbReference type="ARBA" id="ARBA00022692"/>
    </source>
</evidence>
<evidence type="ECO:0000256" key="10">
    <source>
        <dbReference type="ARBA" id="ARBA00023180"/>
    </source>
</evidence>
<keyword evidence="2" id="KW-1003">Cell membrane</keyword>
<dbReference type="Proteomes" id="UP000663851">
    <property type="component" value="Unassembled WGS sequence"/>
</dbReference>
<dbReference type="InterPro" id="IPR018000">
    <property type="entry name" value="Neurotransmitter_ion_chnl_CS"/>
</dbReference>
<dbReference type="InterPro" id="IPR036719">
    <property type="entry name" value="Neuro-gated_channel_TM_sf"/>
</dbReference>
<dbReference type="EMBL" id="CAJNXB010000668">
    <property type="protein sequence ID" value="CAF3081615.1"/>
    <property type="molecule type" value="Genomic_DNA"/>
</dbReference>
<protein>
    <submittedName>
        <fullName evidence="20">Uncharacterized protein</fullName>
    </submittedName>
</protein>
<evidence type="ECO:0000256" key="6">
    <source>
        <dbReference type="ARBA" id="ARBA00023065"/>
    </source>
</evidence>
<evidence type="ECO:0000256" key="15">
    <source>
        <dbReference type="SAM" id="MobiDB-lite"/>
    </source>
</evidence>
<dbReference type="EMBL" id="CAJOBS010000132">
    <property type="protein sequence ID" value="CAF4503803.1"/>
    <property type="molecule type" value="Genomic_DNA"/>
</dbReference>
<evidence type="ECO:0000256" key="2">
    <source>
        <dbReference type="ARBA" id="ARBA00022475"/>
    </source>
</evidence>
<dbReference type="EMBL" id="CAJOBO010000018">
    <property type="protein sequence ID" value="CAF4098232.1"/>
    <property type="molecule type" value="Genomic_DNA"/>
</dbReference>
<dbReference type="SUPFAM" id="SSF63712">
    <property type="entry name" value="Nicotinic receptor ligand binding domain-like"/>
    <property type="match status" value="1"/>
</dbReference>
<dbReference type="OrthoDB" id="10005921at2759"/>
<feature type="domain" description="Neurotransmitter-gated ion-channel transmembrane" evidence="17">
    <location>
        <begin position="284"/>
        <end position="566"/>
    </location>
</feature>
<evidence type="ECO:0000256" key="9">
    <source>
        <dbReference type="ARBA" id="ARBA00023170"/>
    </source>
</evidence>
<evidence type="ECO:0000259" key="16">
    <source>
        <dbReference type="Pfam" id="PF02931"/>
    </source>
</evidence>
<evidence type="ECO:0000313" key="23">
    <source>
        <dbReference type="EMBL" id="CAF4503803.1"/>
    </source>
</evidence>
<dbReference type="CDD" id="cd19051">
    <property type="entry name" value="LGIC_TM_cation"/>
    <property type="match status" value="1"/>
</dbReference>
<dbReference type="InterPro" id="IPR006201">
    <property type="entry name" value="Neur_channel"/>
</dbReference>
<dbReference type="PROSITE" id="PS00236">
    <property type="entry name" value="NEUROTR_ION_CHANNEL"/>
    <property type="match status" value="1"/>
</dbReference>
<evidence type="ECO:0000256" key="8">
    <source>
        <dbReference type="ARBA" id="ARBA00023157"/>
    </source>
</evidence>
<name>A0A819URL6_9BILA</name>
<dbReference type="GO" id="GO:0045211">
    <property type="term" value="C:postsynaptic membrane"/>
    <property type="evidence" value="ECO:0007669"/>
    <property type="project" value="InterPro"/>
</dbReference>
<keyword evidence="10" id="KW-0325">Glycoprotein</keyword>
<evidence type="ECO:0000256" key="11">
    <source>
        <dbReference type="ARBA" id="ARBA00023286"/>
    </source>
</evidence>
<feature type="compositionally biased region" description="Low complexity" evidence="15">
    <location>
        <begin position="433"/>
        <end position="457"/>
    </location>
</feature>
<dbReference type="Proteomes" id="UP000663848">
    <property type="component" value="Unassembled WGS sequence"/>
</dbReference>
<dbReference type="Proteomes" id="UP000663873">
    <property type="component" value="Unassembled WGS sequence"/>
</dbReference>
<feature type="compositionally biased region" description="Basic and acidic residues" evidence="15">
    <location>
        <begin position="416"/>
        <end position="431"/>
    </location>
</feature>
<dbReference type="Proteomes" id="UP000663862">
    <property type="component" value="Unassembled WGS sequence"/>
</dbReference>
<dbReference type="Proteomes" id="UP000663825">
    <property type="component" value="Unassembled WGS sequence"/>
</dbReference>
<proteinExistence type="inferred from homology"/>
<dbReference type="GO" id="GO:0022848">
    <property type="term" value="F:acetylcholine-gated monoatomic cation-selective channel activity"/>
    <property type="evidence" value="ECO:0007669"/>
    <property type="project" value="InterPro"/>
</dbReference>
<organism evidence="20 25">
    <name type="scientific">Rotaria socialis</name>
    <dbReference type="NCBI Taxonomy" id="392032"/>
    <lineage>
        <taxon>Eukaryota</taxon>
        <taxon>Metazoa</taxon>
        <taxon>Spiralia</taxon>
        <taxon>Gnathifera</taxon>
        <taxon>Rotifera</taxon>
        <taxon>Eurotatoria</taxon>
        <taxon>Bdelloidea</taxon>
        <taxon>Philodinida</taxon>
        <taxon>Philodinidae</taxon>
        <taxon>Rotaria</taxon>
    </lineage>
</organism>
<evidence type="ECO:0000313" key="22">
    <source>
        <dbReference type="EMBL" id="CAF4216894.1"/>
    </source>
</evidence>
<dbReference type="SUPFAM" id="SSF90112">
    <property type="entry name" value="Neurotransmitter-gated ion-channel transmembrane pore"/>
    <property type="match status" value="1"/>
</dbReference>
<dbReference type="Proteomes" id="UP000663872">
    <property type="component" value="Unassembled WGS sequence"/>
</dbReference>
<reference evidence="20" key="1">
    <citation type="submission" date="2021-02" db="EMBL/GenBank/DDBJ databases">
        <authorList>
            <person name="Nowell W R."/>
        </authorList>
    </citation>
    <scope>NUCLEOTIDE SEQUENCE</scope>
</reference>
<keyword evidence="4 14" id="KW-1133">Transmembrane helix</keyword>
<dbReference type="EMBL" id="CAJOBP010000481">
    <property type="protein sequence ID" value="CAF4183916.1"/>
    <property type="molecule type" value="Genomic_DNA"/>
</dbReference>
<evidence type="ECO:0000313" key="18">
    <source>
        <dbReference type="EMBL" id="CAF3081615.1"/>
    </source>
</evidence>
<feature type="transmembrane region" description="Helical" evidence="14">
    <location>
        <begin position="309"/>
        <end position="327"/>
    </location>
</feature>
<dbReference type="InterPro" id="IPR002394">
    <property type="entry name" value="Nicotinic_acetylcholine_rcpt"/>
</dbReference>
<keyword evidence="7 14" id="KW-0472">Membrane</keyword>
<dbReference type="InterPro" id="IPR038050">
    <property type="entry name" value="Neuro_actylchol_rec"/>
</dbReference>
<evidence type="ECO:0000313" key="25">
    <source>
        <dbReference type="Proteomes" id="UP000663851"/>
    </source>
</evidence>
<dbReference type="AlphaFoldDB" id="A0A819URL6"/>
<feature type="transmembrane region" description="Helical" evidence="14">
    <location>
        <begin position="541"/>
        <end position="567"/>
    </location>
</feature>
<evidence type="ECO:0000256" key="5">
    <source>
        <dbReference type="ARBA" id="ARBA00023018"/>
    </source>
</evidence>
<keyword evidence="1 14" id="KW-0813">Transport</keyword>
<evidence type="ECO:0000256" key="7">
    <source>
        <dbReference type="ARBA" id="ARBA00023136"/>
    </source>
</evidence>
<dbReference type="PRINTS" id="PR00254">
    <property type="entry name" value="NICOTINICR"/>
</dbReference>
<accession>A0A819URL6</accession>
<dbReference type="Pfam" id="PF02931">
    <property type="entry name" value="Neur_chan_LBD"/>
    <property type="match status" value="1"/>
</dbReference>
<comment type="similarity">
    <text evidence="14">Belongs to the ligand-gated ion channel (TC 1.A.9) family.</text>
</comment>
<gene>
    <name evidence="19" type="ORF">GRG538_LOCUS22315</name>
    <name evidence="20" type="ORF">HFQ381_LOCUS760</name>
    <name evidence="24" type="ORF">QYT958_LOCUS6843</name>
    <name evidence="18" type="ORF">TIS948_LOCUS5713</name>
    <name evidence="23" type="ORF">TOA249_LOCUS3668</name>
    <name evidence="22" type="ORF">TSG867_LOCUS1043</name>
    <name evidence="21" type="ORF">UJA718_LOCUS5493</name>
</gene>
<evidence type="ECO:0000256" key="12">
    <source>
        <dbReference type="ARBA" id="ARBA00023303"/>
    </source>
</evidence>
<evidence type="ECO:0000256" key="4">
    <source>
        <dbReference type="ARBA" id="ARBA00022989"/>
    </source>
</evidence>
<evidence type="ECO:0000256" key="14">
    <source>
        <dbReference type="RuleBase" id="RU000687"/>
    </source>
</evidence>
<feature type="region of interest" description="Disordered" evidence="15">
    <location>
        <begin position="405"/>
        <end position="475"/>
    </location>
</feature>
<dbReference type="EMBL" id="CAJOBQ010000022">
    <property type="protein sequence ID" value="CAF4216894.1"/>
    <property type="molecule type" value="Genomic_DNA"/>
</dbReference>